<evidence type="ECO:0000256" key="3">
    <source>
        <dbReference type="ARBA" id="ARBA00022704"/>
    </source>
</evidence>
<accession>A0ABM1SLJ7</accession>
<gene>
    <name evidence="7" type="primary">LOC106461649</name>
</gene>
<reference evidence="7" key="1">
    <citation type="submission" date="2025-08" db="UniProtKB">
        <authorList>
            <consortium name="RefSeq"/>
        </authorList>
    </citation>
    <scope>IDENTIFICATION</scope>
    <source>
        <tissue evidence="7">Muscle</tissue>
    </source>
</reference>
<comment type="similarity">
    <text evidence="1">Belongs to the cystatin family.</text>
</comment>
<name>A0ABM1SLJ7_LIMPO</name>
<dbReference type="PROSITE" id="PS00287">
    <property type="entry name" value="CYSTATIN"/>
    <property type="match status" value="1"/>
</dbReference>
<dbReference type="SMART" id="SM00043">
    <property type="entry name" value="CY"/>
    <property type="match status" value="1"/>
</dbReference>
<dbReference type="Gene3D" id="3.10.450.10">
    <property type="match status" value="1"/>
</dbReference>
<organism evidence="6 7">
    <name type="scientific">Limulus polyphemus</name>
    <name type="common">Atlantic horseshoe crab</name>
    <dbReference type="NCBI Taxonomy" id="6850"/>
    <lineage>
        <taxon>Eukaryota</taxon>
        <taxon>Metazoa</taxon>
        <taxon>Ecdysozoa</taxon>
        <taxon>Arthropoda</taxon>
        <taxon>Chelicerata</taxon>
        <taxon>Merostomata</taxon>
        <taxon>Xiphosura</taxon>
        <taxon>Limulidae</taxon>
        <taxon>Limulus</taxon>
    </lineage>
</organism>
<evidence type="ECO:0000313" key="7">
    <source>
        <dbReference type="RefSeq" id="XP_022244503.1"/>
    </source>
</evidence>
<dbReference type="SUPFAM" id="SSF54403">
    <property type="entry name" value="Cystatin/monellin"/>
    <property type="match status" value="1"/>
</dbReference>
<sequence length="110" mass="12353">MKMAGQGLSVYVGFLLLIGVSCIGKRLGGWEDVDVEDEHVKNAAGFAVKEMSTRSNGLYHQKLVEIQEARRQVVSGWKFKLMLEVGTTSCKKNEVTFEDVEQCEIDENRL</sequence>
<keyword evidence="2" id="KW-0646">Protease inhibitor</keyword>
<protein>
    <submittedName>
        <fullName evidence="7">L-cystatin-like</fullName>
    </submittedName>
</protein>
<dbReference type="PROSITE" id="PS51257">
    <property type="entry name" value="PROKAR_LIPOPROTEIN"/>
    <property type="match status" value="1"/>
</dbReference>
<dbReference type="RefSeq" id="XP_022244503.1">
    <property type="nucleotide sequence ID" value="XM_022388795.1"/>
</dbReference>
<keyword evidence="4" id="KW-0732">Signal</keyword>
<proteinExistence type="inferred from homology"/>
<dbReference type="Proteomes" id="UP000694941">
    <property type="component" value="Unplaced"/>
</dbReference>
<dbReference type="PANTHER" id="PTHR46186">
    <property type="entry name" value="CYSTATIN"/>
    <property type="match status" value="1"/>
</dbReference>
<keyword evidence="6" id="KW-1185">Reference proteome</keyword>
<feature type="domain" description="Cystatin" evidence="5">
    <location>
        <begin position="25"/>
        <end position="104"/>
    </location>
</feature>
<evidence type="ECO:0000259" key="5">
    <source>
        <dbReference type="SMART" id="SM00043"/>
    </source>
</evidence>
<dbReference type="InterPro" id="IPR046350">
    <property type="entry name" value="Cystatin_sf"/>
</dbReference>
<feature type="chain" id="PRO_5045782521" evidence="4">
    <location>
        <begin position="29"/>
        <end position="110"/>
    </location>
</feature>
<keyword evidence="3" id="KW-0789">Thiol protease inhibitor</keyword>
<dbReference type="CDD" id="cd00042">
    <property type="entry name" value="CY"/>
    <property type="match status" value="1"/>
</dbReference>
<dbReference type="InterPro" id="IPR000010">
    <property type="entry name" value="Cystatin_dom"/>
</dbReference>
<dbReference type="PANTHER" id="PTHR46186:SF2">
    <property type="entry name" value="CYSTATIN"/>
    <property type="match status" value="1"/>
</dbReference>
<dbReference type="Pfam" id="PF00031">
    <property type="entry name" value="Cystatin"/>
    <property type="match status" value="1"/>
</dbReference>
<evidence type="ECO:0000256" key="4">
    <source>
        <dbReference type="SAM" id="SignalP"/>
    </source>
</evidence>
<evidence type="ECO:0000256" key="2">
    <source>
        <dbReference type="ARBA" id="ARBA00022690"/>
    </source>
</evidence>
<feature type="signal peptide" evidence="4">
    <location>
        <begin position="1"/>
        <end position="28"/>
    </location>
</feature>
<evidence type="ECO:0000313" key="6">
    <source>
        <dbReference type="Proteomes" id="UP000694941"/>
    </source>
</evidence>
<evidence type="ECO:0000256" key="1">
    <source>
        <dbReference type="ARBA" id="ARBA00009403"/>
    </source>
</evidence>
<dbReference type="GeneID" id="106461649"/>
<dbReference type="InterPro" id="IPR018073">
    <property type="entry name" value="Prot_inh_cystat_CS"/>
</dbReference>